<dbReference type="AlphaFoldDB" id="A0A810QBA5"/>
<name>A0A810QBA5_9FIRM</name>
<proteinExistence type="predicted"/>
<dbReference type="EMBL" id="AP023420">
    <property type="protein sequence ID" value="BCK85254.1"/>
    <property type="molecule type" value="Genomic_DNA"/>
</dbReference>
<sequence length="73" mass="8263">MDGREFPPVQLCHIPQMRHIGKVALGDGDRGFFDLACPYRLNAAAHRRQREYADPVEQAPQPERCHLICAPVP</sequence>
<protein>
    <submittedName>
        <fullName evidence="1">Uncharacterized protein</fullName>
    </submittedName>
</protein>
<organism evidence="1 2">
    <name type="scientific">Pusillibacter faecalis</name>
    <dbReference type="NCBI Taxonomy" id="2714358"/>
    <lineage>
        <taxon>Bacteria</taxon>
        <taxon>Bacillati</taxon>
        <taxon>Bacillota</taxon>
        <taxon>Clostridia</taxon>
        <taxon>Eubacteriales</taxon>
        <taxon>Oscillospiraceae</taxon>
        <taxon>Pusillibacter</taxon>
    </lineage>
</organism>
<evidence type="ECO:0000313" key="2">
    <source>
        <dbReference type="Proteomes" id="UP000679848"/>
    </source>
</evidence>
<dbReference type="KEGG" id="pfaa:MM59RIKEN_25730"/>
<accession>A0A810QBA5</accession>
<reference evidence="1" key="1">
    <citation type="submission" date="2020-09" db="EMBL/GenBank/DDBJ databases">
        <title>New species isolated from human feces.</title>
        <authorList>
            <person name="Kitahara M."/>
            <person name="Shigeno Y."/>
            <person name="Shime M."/>
            <person name="Matsumoto Y."/>
            <person name="Nakamura S."/>
            <person name="Motooka D."/>
            <person name="Fukuoka S."/>
            <person name="Nishikawa H."/>
            <person name="Benno Y."/>
        </authorList>
    </citation>
    <scope>NUCLEOTIDE SEQUENCE</scope>
    <source>
        <strain evidence="1">MM59</strain>
    </source>
</reference>
<evidence type="ECO:0000313" key="1">
    <source>
        <dbReference type="EMBL" id="BCK85254.1"/>
    </source>
</evidence>
<keyword evidence="2" id="KW-1185">Reference proteome</keyword>
<gene>
    <name evidence="1" type="ORF">MM59RIKEN_25730</name>
</gene>
<dbReference type="Proteomes" id="UP000679848">
    <property type="component" value="Chromosome"/>
</dbReference>